<name>A0A256GYQ4_9HYPH</name>
<comment type="caution">
    <text evidence="8">The sequence shown here is derived from an EMBL/GenBank/DDBJ whole genome shotgun (WGS) entry which is preliminary data.</text>
</comment>
<keyword evidence="5" id="KW-0574">Periplasm</keyword>
<protein>
    <submittedName>
        <fullName evidence="8">Bacterial extracellular solute-binding, 5 Middle family protein</fullName>
    </submittedName>
</protein>
<keyword evidence="4 6" id="KW-0732">Signal</keyword>
<organism evidence="8 9">
    <name type="scientific">Brucella lupini</name>
    <dbReference type="NCBI Taxonomy" id="255457"/>
    <lineage>
        <taxon>Bacteria</taxon>
        <taxon>Pseudomonadati</taxon>
        <taxon>Pseudomonadota</taxon>
        <taxon>Alphaproteobacteria</taxon>
        <taxon>Hyphomicrobiales</taxon>
        <taxon>Brucellaceae</taxon>
        <taxon>Brucella/Ochrobactrum group</taxon>
        <taxon>Brucella</taxon>
    </lineage>
</organism>
<evidence type="ECO:0000313" key="8">
    <source>
        <dbReference type="EMBL" id="OYR32355.1"/>
    </source>
</evidence>
<dbReference type="SUPFAM" id="SSF53850">
    <property type="entry name" value="Periplasmic binding protein-like II"/>
    <property type="match status" value="1"/>
</dbReference>
<dbReference type="AlphaFoldDB" id="A0A256GYQ4"/>
<comment type="similarity">
    <text evidence="2">Belongs to the bacterial solute-binding protein 5 family.</text>
</comment>
<dbReference type="PANTHER" id="PTHR30290:SF9">
    <property type="entry name" value="OLIGOPEPTIDE-BINDING PROTEIN APPA"/>
    <property type="match status" value="1"/>
</dbReference>
<dbReference type="GO" id="GO:0015833">
    <property type="term" value="P:peptide transport"/>
    <property type="evidence" value="ECO:0007669"/>
    <property type="project" value="TreeGrafter"/>
</dbReference>
<comment type="subcellular location">
    <subcellularLocation>
        <location evidence="1">Periplasm</location>
    </subcellularLocation>
</comment>
<gene>
    <name evidence="8" type="ORF">CES86_0011</name>
</gene>
<evidence type="ECO:0000256" key="5">
    <source>
        <dbReference type="ARBA" id="ARBA00022764"/>
    </source>
</evidence>
<evidence type="ECO:0000256" key="4">
    <source>
        <dbReference type="ARBA" id="ARBA00022729"/>
    </source>
</evidence>
<dbReference type="EMBL" id="NNRN01000029">
    <property type="protein sequence ID" value="OYR32355.1"/>
    <property type="molecule type" value="Genomic_DNA"/>
</dbReference>
<evidence type="ECO:0000256" key="3">
    <source>
        <dbReference type="ARBA" id="ARBA00022448"/>
    </source>
</evidence>
<evidence type="ECO:0000313" key="9">
    <source>
        <dbReference type="Proteomes" id="UP000216363"/>
    </source>
</evidence>
<dbReference type="InterPro" id="IPR030678">
    <property type="entry name" value="Peptide/Ni-bd"/>
</dbReference>
<evidence type="ECO:0000256" key="6">
    <source>
        <dbReference type="SAM" id="SignalP"/>
    </source>
</evidence>
<keyword evidence="3" id="KW-0813">Transport</keyword>
<evidence type="ECO:0000256" key="2">
    <source>
        <dbReference type="ARBA" id="ARBA00005695"/>
    </source>
</evidence>
<feature type="signal peptide" evidence="6">
    <location>
        <begin position="1"/>
        <end position="38"/>
    </location>
</feature>
<dbReference type="GO" id="GO:1904680">
    <property type="term" value="F:peptide transmembrane transporter activity"/>
    <property type="evidence" value="ECO:0007669"/>
    <property type="project" value="TreeGrafter"/>
</dbReference>
<feature type="domain" description="Solute-binding protein family 5" evidence="7">
    <location>
        <begin position="82"/>
        <end position="458"/>
    </location>
</feature>
<dbReference type="Gene3D" id="3.10.105.10">
    <property type="entry name" value="Dipeptide-binding Protein, Domain 3"/>
    <property type="match status" value="1"/>
</dbReference>
<proteinExistence type="inferred from homology"/>
<dbReference type="GO" id="GO:0030288">
    <property type="term" value="C:outer membrane-bounded periplasmic space"/>
    <property type="evidence" value="ECO:0007669"/>
    <property type="project" value="UniProtKB-ARBA"/>
</dbReference>
<dbReference type="GO" id="GO:0043190">
    <property type="term" value="C:ATP-binding cassette (ABC) transporter complex"/>
    <property type="evidence" value="ECO:0007669"/>
    <property type="project" value="InterPro"/>
</dbReference>
<dbReference type="InterPro" id="IPR039424">
    <property type="entry name" value="SBP_5"/>
</dbReference>
<dbReference type="Gene3D" id="3.90.76.10">
    <property type="entry name" value="Dipeptide-binding Protein, Domain 1"/>
    <property type="match status" value="1"/>
</dbReference>
<dbReference type="Proteomes" id="UP000216363">
    <property type="component" value="Unassembled WGS sequence"/>
</dbReference>
<accession>A0A256GYQ4</accession>
<evidence type="ECO:0000256" key="1">
    <source>
        <dbReference type="ARBA" id="ARBA00004418"/>
    </source>
</evidence>
<dbReference type="PANTHER" id="PTHR30290">
    <property type="entry name" value="PERIPLASMIC BINDING COMPONENT OF ABC TRANSPORTER"/>
    <property type="match status" value="1"/>
</dbReference>
<dbReference type="CDD" id="cd08498">
    <property type="entry name" value="PBP2_NikA_DppA_OppA_like_2"/>
    <property type="match status" value="1"/>
</dbReference>
<dbReference type="Pfam" id="PF00496">
    <property type="entry name" value="SBP_bac_5"/>
    <property type="match status" value="1"/>
</dbReference>
<evidence type="ECO:0000259" key="7">
    <source>
        <dbReference type="Pfam" id="PF00496"/>
    </source>
</evidence>
<feature type="chain" id="PRO_5012151992" evidence="6">
    <location>
        <begin position="39"/>
        <end position="542"/>
    </location>
</feature>
<dbReference type="InterPro" id="IPR000914">
    <property type="entry name" value="SBP_5_dom"/>
</dbReference>
<dbReference type="Gene3D" id="3.40.190.10">
    <property type="entry name" value="Periplasmic binding protein-like II"/>
    <property type="match status" value="1"/>
</dbReference>
<reference evidence="8 9" key="1">
    <citation type="submission" date="2017-07" db="EMBL/GenBank/DDBJ databases">
        <title>Draft genome of Ochrobactrum lupini type strain LUP21.</title>
        <authorList>
            <person name="Krzyzanowska D.M."/>
            <person name="Jafra S."/>
        </authorList>
    </citation>
    <scope>NUCLEOTIDE SEQUENCE [LARGE SCALE GENOMIC DNA]</scope>
    <source>
        <strain evidence="8 9">LUP21</strain>
    </source>
</reference>
<dbReference type="PIRSF" id="PIRSF002741">
    <property type="entry name" value="MppA"/>
    <property type="match status" value="1"/>
</dbReference>
<sequence>MMNFFNPVQMRTKRSRLAYLVASAGMAALVATALPATAETLNWARASDVQTLDPHAYNEGITHAFNHQIYEPLVARSDDGKLIGVLATEWKMLPDQTDIWEFKLRPNVTFHDGAPFTPDDVIFSFQRAMAPTSNVRSLLTAVDRVTAKDDHTIQVKTKGTSPLLVNNLVNIFMMNKAWAEKNDAAAPQDFKAGKESYAARNENGTGAYRLVSREADRRTELAAYDKYWGIGQFPLDIDRIVYTPIQSPATRVSALISGEVNFLQDVPPQDIAKLEQNPELRVVRGPENRTIFFGVNMGGDKLTYGDAKGNPFADKRVRQAMNIAIDRSVIGKAIMRGESIPIGTIAPPFINGYTEEMGKLPEVNIEKAKQLMSEAGYGDGFSVTLNCTNDSFVNDERICQAIVGMMAKIGIKVHLDVQPAGVVFPMVANGKTDFYLMGWGASTFDSQYVFDNLVHSRSEGRGAWSAVNFNNTEIDAKIETLGTEANIEKRNATIAEIWKVVQDESFYLPIHAQMLARASAKKIHITSNLSNSLFVKTISVDK</sequence>